<name>A0A2M4DBS8_ANODA</name>
<proteinExistence type="predicted"/>
<organism evidence="1">
    <name type="scientific">Anopheles darlingi</name>
    <name type="common">Mosquito</name>
    <dbReference type="NCBI Taxonomy" id="43151"/>
    <lineage>
        <taxon>Eukaryota</taxon>
        <taxon>Metazoa</taxon>
        <taxon>Ecdysozoa</taxon>
        <taxon>Arthropoda</taxon>
        <taxon>Hexapoda</taxon>
        <taxon>Insecta</taxon>
        <taxon>Pterygota</taxon>
        <taxon>Neoptera</taxon>
        <taxon>Endopterygota</taxon>
        <taxon>Diptera</taxon>
        <taxon>Nematocera</taxon>
        <taxon>Culicoidea</taxon>
        <taxon>Culicidae</taxon>
        <taxon>Anophelinae</taxon>
        <taxon>Anopheles</taxon>
    </lineage>
</organism>
<dbReference type="AlphaFoldDB" id="A0A2M4DBS8"/>
<accession>A0A2M4DBS8</accession>
<evidence type="ECO:0000313" key="1">
    <source>
        <dbReference type="EMBL" id="MBW75050.1"/>
    </source>
</evidence>
<reference evidence="1" key="1">
    <citation type="submission" date="2018-01" db="EMBL/GenBank/DDBJ databases">
        <title>An insight into the sialome of Amazonian anophelines.</title>
        <authorList>
            <person name="Ribeiro J.M."/>
            <person name="Scarpassa V."/>
            <person name="Calvo E."/>
        </authorList>
    </citation>
    <scope>NUCLEOTIDE SEQUENCE</scope>
</reference>
<sequence>MMMMPPIVGRMVSALGWVVFNFVIVALPPLMFAHFANNVLNTHGNCKPPRLPSLQPGIMVHCVWDANHQPPHHCQLGIRYTPLGATLHSRGEEL</sequence>
<protein>
    <submittedName>
        <fullName evidence="1">Putative secreted protein</fullName>
    </submittedName>
</protein>
<dbReference type="EMBL" id="GGFL01010872">
    <property type="protein sequence ID" value="MBW75050.1"/>
    <property type="molecule type" value="Transcribed_RNA"/>
</dbReference>